<keyword evidence="5 7" id="KW-0472">Membrane</keyword>
<feature type="region of interest" description="Disordered" evidence="6">
    <location>
        <begin position="697"/>
        <end position="721"/>
    </location>
</feature>
<dbReference type="GO" id="GO:0016020">
    <property type="term" value="C:membrane"/>
    <property type="evidence" value="ECO:0007669"/>
    <property type="project" value="UniProtKB-SubCell"/>
</dbReference>
<dbReference type="PANTHER" id="PTHR10877">
    <property type="entry name" value="POLYCYSTIN FAMILY MEMBER"/>
    <property type="match status" value="1"/>
</dbReference>
<proteinExistence type="inferred from homology"/>
<evidence type="ECO:0000259" key="9">
    <source>
        <dbReference type="Pfam" id="PF20519"/>
    </source>
</evidence>
<dbReference type="InterPro" id="IPR046791">
    <property type="entry name" value="Polycystin_dom"/>
</dbReference>
<keyword evidence="3 7" id="KW-0812">Transmembrane</keyword>
<feature type="transmembrane region" description="Helical" evidence="7">
    <location>
        <begin position="487"/>
        <end position="506"/>
    </location>
</feature>
<comment type="subcellular location">
    <subcellularLocation>
        <location evidence="1">Membrane</location>
        <topology evidence="1">Multi-pass membrane protein</topology>
    </subcellularLocation>
</comment>
<sequence length="742" mass="84265">MEHNGEMDAADAPNSHASVISDAIQPTLNPDPATATNQPPGAEQSEISHSGSFRGLYAMQRIKQSVEGLGASFRNSFSSSQSSLKRLLPSAQTSNVINKATAIPRKLLLQHLESTAISRDMCRHIPLVMFTCIAFFLSVLNHVDVQRMSLVEKSVEHVFLFSARNDAAISHFAEIHEVQEFWKWFEFVFVPITFLQTSPDGSPLDKSEWGRLMQYNKILGSIRLEQRRARPVECQIHLLDAFYGSMCHPAGKEADRAPFGVQLCPPLDYVPSSGPAQGGECLGGEEYSKAIDFSQSASYSQGFTAEEGKDVYRFWLDPERDQEEIAKQVKYLEARHWIDRQTEHVRIVVTLYNGELSIFTQCSLKLKLERGGYVKNEFEIGSVILDPYTLHPASSYGWDAAWYVCLLAMMVDKGMRMRKRIAKREVGVWDVISGGTIVLSVFLSFWWHLGLLKETTAISEEIAKSFKEHEAEVQDRIQEVIYHLGTYRILCSVNLILIMIHFLEVIRAQPRLAIIVETFLAASNDIVHFLIVFVMIELGFASIGTLLFGHQIKEFATLWDSLMTCFELLVADLSVWSELKAFDETTKSMGFAWVCTYICVVSLIILNMLLAIVMDSYASRQELVEKHGSEDLIHQVYNEAQDAWERLQGRSTLKDLLQALKEAEKEGSYWDLKEELTAEDMVELMIKSKRRRGSRRGSWIQQVTPLEPEEGQEMKKEDKQHVKVAIERALRRFMDSNGKAKH</sequence>
<evidence type="ECO:0000256" key="5">
    <source>
        <dbReference type="ARBA" id="ARBA00023136"/>
    </source>
</evidence>
<dbReference type="EMBL" id="HBKN01031706">
    <property type="protein sequence ID" value="CAE2316710.1"/>
    <property type="molecule type" value="Transcribed_RNA"/>
</dbReference>
<feature type="transmembrane region" description="Helical" evidence="7">
    <location>
        <begin position="526"/>
        <end position="549"/>
    </location>
</feature>
<dbReference type="Pfam" id="PF20519">
    <property type="entry name" value="Polycystin_dom"/>
    <property type="match status" value="1"/>
</dbReference>
<keyword evidence="4 7" id="KW-1133">Transmembrane helix</keyword>
<evidence type="ECO:0000256" key="1">
    <source>
        <dbReference type="ARBA" id="ARBA00004141"/>
    </source>
</evidence>
<dbReference type="Gene3D" id="1.10.287.70">
    <property type="match status" value="1"/>
</dbReference>
<dbReference type="AlphaFoldDB" id="A0A7S4NXT8"/>
<organism evidence="10">
    <name type="scientific">Guillardia theta</name>
    <name type="common">Cryptophyte</name>
    <name type="synonym">Cryptomonas phi</name>
    <dbReference type="NCBI Taxonomy" id="55529"/>
    <lineage>
        <taxon>Eukaryota</taxon>
        <taxon>Cryptophyceae</taxon>
        <taxon>Pyrenomonadales</taxon>
        <taxon>Geminigeraceae</taxon>
        <taxon>Guillardia</taxon>
    </lineage>
</organism>
<feature type="domain" description="Polycystin cation channel PKD1/PKD2" evidence="8">
    <location>
        <begin position="400"/>
        <end position="618"/>
    </location>
</feature>
<feature type="domain" description="Polycystin" evidence="9">
    <location>
        <begin position="172"/>
        <end position="384"/>
    </location>
</feature>
<dbReference type="Pfam" id="PF08016">
    <property type="entry name" value="PKD_channel"/>
    <property type="match status" value="1"/>
</dbReference>
<evidence type="ECO:0000256" key="3">
    <source>
        <dbReference type="ARBA" id="ARBA00022692"/>
    </source>
</evidence>
<evidence type="ECO:0000256" key="6">
    <source>
        <dbReference type="SAM" id="MobiDB-lite"/>
    </source>
</evidence>
<accession>A0A7S4NXT8</accession>
<evidence type="ECO:0000256" key="4">
    <source>
        <dbReference type="ARBA" id="ARBA00022989"/>
    </source>
</evidence>
<evidence type="ECO:0000259" key="8">
    <source>
        <dbReference type="Pfam" id="PF08016"/>
    </source>
</evidence>
<evidence type="ECO:0000313" key="10">
    <source>
        <dbReference type="EMBL" id="CAE2316710.1"/>
    </source>
</evidence>
<protein>
    <recommendedName>
        <fullName evidence="11">Polycystin cation channel PKD1/PKD2 domain-containing protein</fullName>
    </recommendedName>
</protein>
<comment type="similarity">
    <text evidence="2">Belongs to the polycystin family.</text>
</comment>
<dbReference type="PANTHER" id="PTHR10877:SF183">
    <property type="entry name" value="AT14535P-RELATED"/>
    <property type="match status" value="1"/>
</dbReference>
<evidence type="ECO:0000256" key="2">
    <source>
        <dbReference type="ARBA" id="ARBA00007200"/>
    </source>
</evidence>
<evidence type="ECO:0000256" key="7">
    <source>
        <dbReference type="SAM" id="Phobius"/>
    </source>
</evidence>
<feature type="compositionally biased region" description="Basic and acidic residues" evidence="6">
    <location>
        <begin position="712"/>
        <end position="721"/>
    </location>
</feature>
<dbReference type="InterPro" id="IPR051223">
    <property type="entry name" value="Polycystin"/>
</dbReference>
<feature type="region of interest" description="Disordered" evidence="6">
    <location>
        <begin position="25"/>
        <end position="48"/>
    </location>
</feature>
<feature type="transmembrane region" description="Helical" evidence="7">
    <location>
        <begin position="124"/>
        <end position="143"/>
    </location>
</feature>
<feature type="transmembrane region" description="Helical" evidence="7">
    <location>
        <begin position="591"/>
        <end position="614"/>
    </location>
</feature>
<evidence type="ECO:0008006" key="11">
    <source>
        <dbReference type="Google" id="ProtNLM"/>
    </source>
</evidence>
<feature type="transmembrane region" description="Helical" evidence="7">
    <location>
        <begin position="426"/>
        <end position="447"/>
    </location>
</feature>
<dbReference type="InterPro" id="IPR013122">
    <property type="entry name" value="PKD1_2_channel"/>
</dbReference>
<name>A0A7S4NXT8_GUITH</name>
<gene>
    <name evidence="10" type="ORF">GTHE00462_LOCUS24662</name>
</gene>
<reference evidence="10" key="1">
    <citation type="submission" date="2021-01" db="EMBL/GenBank/DDBJ databases">
        <authorList>
            <person name="Corre E."/>
            <person name="Pelletier E."/>
            <person name="Niang G."/>
            <person name="Scheremetjew M."/>
            <person name="Finn R."/>
            <person name="Kale V."/>
            <person name="Holt S."/>
            <person name="Cochrane G."/>
            <person name="Meng A."/>
            <person name="Brown T."/>
            <person name="Cohen L."/>
        </authorList>
    </citation>
    <scope>NUCLEOTIDE SEQUENCE</scope>
    <source>
        <strain evidence="10">CCMP 2712</strain>
    </source>
</reference>